<organism evidence="4 5">
    <name type="scientific">Brevibacillus formosus</name>
    <dbReference type="NCBI Taxonomy" id="54913"/>
    <lineage>
        <taxon>Bacteria</taxon>
        <taxon>Bacillati</taxon>
        <taxon>Bacillota</taxon>
        <taxon>Bacilli</taxon>
        <taxon>Bacillales</taxon>
        <taxon>Paenibacillaceae</taxon>
        <taxon>Brevibacillus</taxon>
    </lineage>
</organism>
<evidence type="ECO:0000256" key="1">
    <source>
        <dbReference type="ARBA" id="ARBA00022801"/>
    </source>
</evidence>
<feature type="domain" description="MurNAc-LAA" evidence="3">
    <location>
        <begin position="129"/>
        <end position="238"/>
    </location>
</feature>
<dbReference type="Proteomes" id="UP000197781">
    <property type="component" value="Chromosome"/>
</dbReference>
<dbReference type="InterPro" id="IPR002508">
    <property type="entry name" value="MurNAc-LAA_cat"/>
</dbReference>
<dbReference type="GO" id="GO:0009253">
    <property type="term" value="P:peptidoglycan catabolic process"/>
    <property type="evidence" value="ECO:0007669"/>
    <property type="project" value="InterPro"/>
</dbReference>
<name>A0A220MPA9_9BACL</name>
<evidence type="ECO:0000313" key="4">
    <source>
        <dbReference type="EMBL" id="ASJ56906.1"/>
    </source>
</evidence>
<dbReference type="SUPFAM" id="SSF53187">
    <property type="entry name" value="Zn-dependent exopeptidases"/>
    <property type="match status" value="1"/>
</dbReference>
<accession>A0A220MPA9</accession>
<dbReference type="CDD" id="cd02696">
    <property type="entry name" value="MurNAc-LAA"/>
    <property type="match status" value="1"/>
</dbReference>
<sequence>MKVGKWLLTALICSSLTGMAAPAFAEKEIADEPMWDSAPAPSNYSPEKKKAAEEMVINQKSFTVAANPIIVIDPGHGGDDPGALGNGLKEKDLTLDIGLRSKNYIVANYPATVYMTRSSDTTVALSTRASYANSKNANFFVSIHINAASVSSANGVETYNYPGSTTGRRLATETYNQLRNSYSNDRGVKEAEFYVLKYTNMPASLGETGFITNASDASQLAKSSFRQTLATQYATGMHRYWWGF</sequence>
<feature type="chain" id="PRO_5039433174" evidence="2">
    <location>
        <begin position="21"/>
        <end position="244"/>
    </location>
</feature>
<keyword evidence="2" id="KW-0732">Signal</keyword>
<protein>
    <submittedName>
        <fullName evidence="4">N-acetylmuramoyl-L-alanine amidase</fullName>
    </submittedName>
</protein>
<dbReference type="AlphaFoldDB" id="A0A220MPA9"/>
<dbReference type="KEGG" id="bfm:BP422_27340"/>
<evidence type="ECO:0000259" key="3">
    <source>
        <dbReference type="SMART" id="SM00646"/>
    </source>
</evidence>
<dbReference type="Gene3D" id="3.40.630.40">
    <property type="entry name" value="Zn-dependent exopeptidases"/>
    <property type="match status" value="1"/>
</dbReference>
<dbReference type="Pfam" id="PF01520">
    <property type="entry name" value="Amidase_3"/>
    <property type="match status" value="1"/>
</dbReference>
<dbReference type="EMBL" id="CP018145">
    <property type="protein sequence ID" value="ASJ56906.1"/>
    <property type="molecule type" value="Genomic_DNA"/>
</dbReference>
<dbReference type="GO" id="GO:0008745">
    <property type="term" value="F:N-acetylmuramoyl-L-alanine amidase activity"/>
    <property type="evidence" value="ECO:0007669"/>
    <property type="project" value="InterPro"/>
</dbReference>
<keyword evidence="1" id="KW-0378">Hydrolase</keyword>
<dbReference type="SMART" id="SM00646">
    <property type="entry name" value="Ami_3"/>
    <property type="match status" value="1"/>
</dbReference>
<evidence type="ECO:0000313" key="5">
    <source>
        <dbReference type="Proteomes" id="UP000197781"/>
    </source>
</evidence>
<proteinExistence type="predicted"/>
<dbReference type="InterPro" id="IPR050695">
    <property type="entry name" value="N-acetylmuramoyl_amidase_3"/>
</dbReference>
<gene>
    <name evidence="4" type="ORF">BP422_27340</name>
</gene>
<dbReference type="GO" id="GO:0030288">
    <property type="term" value="C:outer membrane-bounded periplasmic space"/>
    <property type="evidence" value="ECO:0007669"/>
    <property type="project" value="TreeGrafter"/>
</dbReference>
<dbReference type="RefSeq" id="WP_088910383.1">
    <property type="nucleotide sequence ID" value="NZ_CP018145.1"/>
</dbReference>
<reference evidence="4 5" key="1">
    <citation type="submission" date="2016-11" db="EMBL/GenBank/DDBJ databases">
        <authorList>
            <person name="Jaros S."/>
            <person name="Januszkiewicz K."/>
            <person name="Wedrychowicz H."/>
        </authorList>
    </citation>
    <scope>NUCLEOTIDE SEQUENCE [LARGE SCALE GENOMIC DNA]</scope>
    <source>
        <strain evidence="4 5">NF2</strain>
    </source>
</reference>
<feature type="signal peptide" evidence="2">
    <location>
        <begin position="1"/>
        <end position="20"/>
    </location>
</feature>
<evidence type="ECO:0000256" key="2">
    <source>
        <dbReference type="SAM" id="SignalP"/>
    </source>
</evidence>
<dbReference type="PANTHER" id="PTHR30404:SF0">
    <property type="entry name" value="N-ACETYLMURAMOYL-L-ALANINE AMIDASE AMIC"/>
    <property type="match status" value="1"/>
</dbReference>
<dbReference type="PANTHER" id="PTHR30404">
    <property type="entry name" value="N-ACETYLMURAMOYL-L-ALANINE AMIDASE"/>
    <property type="match status" value="1"/>
</dbReference>